<accession>A0A8X6GV38</accession>
<gene>
    <name evidence="2" type="ORF">TNCT_617681</name>
</gene>
<name>A0A8X6GV38_TRICU</name>
<dbReference type="Proteomes" id="UP000887116">
    <property type="component" value="Unassembled WGS sequence"/>
</dbReference>
<proteinExistence type="predicted"/>
<feature type="region of interest" description="Disordered" evidence="1">
    <location>
        <begin position="44"/>
        <end position="67"/>
    </location>
</feature>
<evidence type="ECO:0000313" key="3">
    <source>
        <dbReference type="Proteomes" id="UP000887116"/>
    </source>
</evidence>
<evidence type="ECO:0000313" key="2">
    <source>
        <dbReference type="EMBL" id="GFQ90328.1"/>
    </source>
</evidence>
<protein>
    <submittedName>
        <fullName evidence="2">Uncharacterized protein</fullName>
    </submittedName>
</protein>
<feature type="compositionally biased region" description="Polar residues" evidence="1">
    <location>
        <begin position="53"/>
        <end position="62"/>
    </location>
</feature>
<comment type="caution">
    <text evidence="2">The sequence shown here is derived from an EMBL/GenBank/DDBJ whole genome shotgun (WGS) entry which is preliminary data.</text>
</comment>
<evidence type="ECO:0000256" key="1">
    <source>
        <dbReference type="SAM" id="MobiDB-lite"/>
    </source>
</evidence>
<reference evidence="2" key="1">
    <citation type="submission" date="2020-07" db="EMBL/GenBank/DDBJ databases">
        <title>Multicomponent nature underlies the extraordinary mechanical properties of spider dragline silk.</title>
        <authorList>
            <person name="Kono N."/>
            <person name="Nakamura H."/>
            <person name="Mori M."/>
            <person name="Yoshida Y."/>
            <person name="Ohtoshi R."/>
            <person name="Malay A.D."/>
            <person name="Moran D.A.P."/>
            <person name="Tomita M."/>
            <person name="Numata K."/>
            <person name="Arakawa K."/>
        </authorList>
    </citation>
    <scope>NUCLEOTIDE SEQUENCE</scope>
</reference>
<dbReference type="EMBL" id="BMAO01003810">
    <property type="protein sequence ID" value="GFQ90328.1"/>
    <property type="molecule type" value="Genomic_DNA"/>
</dbReference>
<keyword evidence="3" id="KW-1185">Reference proteome</keyword>
<organism evidence="2 3">
    <name type="scientific">Trichonephila clavata</name>
    <name type="common">Joro spider</name>
    <name type="synonym">Nephila clavata</name>
    <dbReference type="NCBI Taxonomy" id="2740835"/>
    <lineage>
        <taxon>Eukaryota</taxon>
        <taxon>Metazoa</taxon>
        <taxon>Ecdysozoa</taxon>
        <taxon>Arthropoda</taxon>
        <taxon>Chelicerata</taxon>
        <taxon>Arachnida</taxon>
        <taxon>Araneae</taxon>
        <taxon>Araneomorphae</taxon>
        <taxon>Entelegynae</taxon>
        <taxon>Araneoidea</taxon>
        <taxon>Nephilidae</taxon>
        <taxon>Trichonephila</taxon>
    </lineage>
</organism>
<dbReference type="OrthoDB" id="10535013at2759"/>
<dbReference type="AlphaFoldDB" id="A0A8X6GV38"/>
<sequence>MSVAYKNGVEHRRKGPLIVVTHRSFDWEGEKGVLHGTVDQDIIKERREPDHNGFSSHATSGPTKDARPVCMYSMHYSSLRRGVSALVESKKEGRLLCIEG</sequence>